<dbReference type="GO" id="GO:0071013">
    <property type="term" value="C:catalytic step 2 spliceosome"/>
    <property type="evidence" value="ECO:0007669"/>
    <property type="project" value="TreeGrafter"/>
</dbReference>
<keyword evidence="4" id="KW-1185">Reference proteome</keyword>
<dbReference type="STRING" id="131310.A0A0N4ZEX1"/>
<comment type="subcellular location">
    <subcellularLocation>
        <location evidence="1">Nucleus</location>
    </subcellularLocation>
</comment>
<keyword evidence="3" id="KW-0539">Nucleus</keyword>
<name>A0A0N4ZEX1_PARTI</name>
<dbReference type="PANTHER" id="PTHR12940:SF0">
    <property type="entry name" value="SPLICING FACTOR ESS-2 HOMOLOG"/>
    <property type="match status" value="1"/>
</dbReference>
<dbReference type="InterPro" id="IPR019148">
    <property type="entry name" value="Nuclear_protein_DGCR14_ESS-2"/>
</dbReference>
<evidence type="ECO:0000256" key="3">
    <source>
        <dbReference type="ARBA" id="ARBA00023242"/>
    </source>
</evidence>
<dbReference type="PANTHER" id="PTHR12940">
    <property type="entry name" value="ES-2 PROTEIN - RELATED"/>
    <property type="match status" value="1"/>
</dbReference>
<evidence type="ECO:0000256" key="1">
    <source>
        <dbReference type="ARBA" id="ARBA00004123"/>
    </source>
</evidence>
<dbReference type="Pfam" id="PF09751">
    <property type="entry name" value="Es2"/>
    <property type="match status" value="1"/>
</dbReference>
<organism evidence="4 5">
    <name type="scientific">Parastrongyloides trichosuri</name>
    <name type="common">Possum-specific nematode worm</name>
    <dbReference type="NCBI Taxonomy" id="131310"/>
    <lineage>
        <taxon>Eukaryota</taxon>
        <taxon>Metazoa</taxon>
        <taxon>Ecdysozoa</taxon>
        <taxon>Nematoda</taxon>
        <taxon>Chromadorea</taxon>
        <taxon>Rhabditida</taxon>
        <taxon>Tylenchina</taxon>
        <taxon>Panagrolaimomorpha</taxon>
        <taxon>Strongyloidoidea</taxon>
        <taxon>Strongyloididae</taxon>
        <taxon>Parastrongyloides</taxon>
    </lineage>
</organism>
<evidence type="ECO:0000313" key="5">
    <source>
        <dbReference type="WBParaSite" id="PTRK_0000630400.1"/>
    </source>
</evidence>
<reference evidence="5" key="1">
    <citation type="submission" date="2017-02" db="UniProtKB">
        <authorList>
            <consortium name="WormBaseParasite"/>
        </authorList>
    </citation>
    <scope>IDENTIFICATION</scope>
</reference>
<evidence type="ECO:0000313" key="4">
    <source>
        <dbReference type="Proteomes" id="UP000038045"/>
    </source>
</evidence>
<comment type="similarity">
    <text evidence="2">Belongs to the ESS2 family.</text>
</comment>
<proteinExistence type="inferred from homology"/>
<dbReference type="WBParaSite" id="PTRK_0000630400.1">
    <property type="protein sequence ID" value="PTRK_0000630400.1"/>
    <property type="gene ID" value="PTRK_0000630400"/>
</dbReference>
<evidence type="ECO:0000256" key="2">
    <source>
        <dbReference type="ARBA" id="ARBA00009072"/>
    </source>
</evidence>
<protein>
    <submittedName>
        <fullName evidence="5">LsmAD domain-containing protein</fullName>
    </submittedName>
</protein>
<dbReference type="Proteomes" id="UP000038045">
    <property type="component" value="Unplaced"/>
</dbReference>
<sequence length="437" mass="49895">MDNKVSDNDKLFKVPDVNTTIVKKSSNIHIQTIEKRKAEKHVLDEKTYITGLERIIERDYYPELKKLRVQKEYLDAVKDGDVEKVEELKKCYGSKRVNYSEATSIETPSIHTNESEYETTDREPRNLLDNYCVDSYLDRYTSEDNRDFDIILDRQNEELKKTHKWIHKAIEDHNIKHNSLVQSLPAADEQALEIANNESSKFKEPLGWKATLKNGIFCPLEEVPLTIAESIEREAKNQLIINKKGTRLSTDVFSKQQLEKNKSKFDIFGKKAEVDITGKKIEENKAIEEILDKITSNDGSESPNMTWGYIDGTPFRLDGNDSSNIGNNTPAFRMSDISEKEQIARNLIDNIIASKEAKKRENISVNTSSVRSNTISGRIMNMTPASQNLLKSKLGFSSISTPHGSSWQSSSHTWDTPSTSRGFQIDTIKKLIKKKQK</sequence>
<dbReference type="AlphaFoldDB" id="A0A0N4ZEX1"/>
<accession>A0A0N4ZEX1</accession>